<comment type="caution">
    <text evidence="2">The sequence shown here is derived from an EMBL/GenBank/DDBJ whole genome shotgun (WGS) entry which is preliminary data.</text>
</comment>
<gene>
    <name evidence="2" type="ORF">Hypma_004548</name>
</gene>
<keyword evidence="3" id="KW-1185">Reference proteome</keyword>
<dbReference type="EMBL" id="LUEZ02000165">
    <property type="protein sequence ID" value="RDB15405.1"/>
    <property type="molecule type" value="Genomic_DNA"/>
</dbReference>
<evidence type="ECO:0000256" key="1">
    <source>
        <dbReference type="SAM" id="MobiDB-lite"/>
    </source>
</evidence>
<organism evidence="2 3">
    <name type="scientific">Hypsizygus marmoreus</name>
    <name type="common">White beech mushroom</name>
    <name type="synonym">Agaricus marmoreus</name>
    <dbReference type="NCBI Taxonomy" id="39966"/>
    <lineage>
        <taxon>Eukaryota</taxon>
        <taxon>Fungi</taxon>
        <taxon>Dikarya</taxon>
        <taxon>Basidiomycota</taxon>
        <taxon>Agaricomycotina</taxon>
        <taxon>Agaricomycetes</taxon>
        <taxon>Agaricomycetidae</taxon>
        <taxon>Agaricales</taxon>
        <taxon>Tricholomatineae</taxon>
        <taxon>Lyophyllaceae</taxon>
        <taxon>Hypsizygus</taxon>
    </lineage>
</organism>
<sequence length="175" mass="19342">MLDDSEQLCARHVIKVQGAQALCSHENGEYHYQPPTITDPLTYIRSFPAPRPITWTVTPTTTAVDSNARYVGNDTDNYHHRGRCRLLMPTPTTTPTTTTPQDGPTSRSTLHCHNYHADARTTTITTTMTSITRLHPAPHSTALWASTDTRVQVTESYGTSMDFGGRVRGVMGRGT</sequence>
<evidence type="ECO:0000313" key="2">
    <source>
        <dbReference type="EMBL" id="RDB15405.1"/>
    </source>
</evidence>
<dbReference type="AlphaFoldDB" id="A0A369J4R7"/>
<dbReference type="InParanoid" id="A0A369J4R7"/>
<name>A0A369J4R7_HYPMA</name>
<feature type="compositionally biased region" description="Polar residues" evidence="1">
    <location>
        <begin position="101"/>
        <end position="110"/>
    </location>
</feature>
<evidence type="ECO:0000313" key="3">
    <source>
        <dbReference type="Proteomes" id="UP000076154"/>
    </source>
</evidence>
<proteinExistence type="predicted"/>
<feature type="region of interest" description="Disordered" evidence="1">
    <location>
        <begin position="88"/>
        <end position="110"/>
    </location>
</feature>
<protein>
    <submittedName>
        <fullName evidence="2">Uncharacterized protein</fullName>
    </submittedName>
</protein>
<dbReference type="Proteomes" id="UP000076154">
    <property type="component" value="Unassembled WGS sequence"/>
</dbReference>
<accession>A0A369J4R7</accession>
<feature type="compositionally biased region" description="Low complexity" evidence="1">
    <location>
        <begin position="89"/>
        <end position="100"/>
    </location>
</feature>
<reference evidence="2" key="1">
    <citation type="submission" date="2018-04" db="EMBL/GenBank/DDBJ databases">
        <title>Whole genome sequencing of Hypsizygus marmoreus.</title>
        <authorList>
            <person name="Choi I.-G."/>
            <person name="Min B."/>
            <person name="Kim J.-G."/>
            <person name="Kim S."/>
            <person name="Oh Y.-L."/>
            <person name="Kong W.-S."/>
            <person name="Park H."/>
            <person name="Jeong J."/>
            <person name="Song E.-S."/>
        </authorList>
    </citation>
    <scope>NUCLEOTIDE SEQUENCE [LARGE SCALE GENOMIC DNA]</scope>
    <source>
        <strain evidence="2">51987-8</strain>
    </source>
</reference>